<name>A0ABQ3QXK3_9ACTN</name>
<dbReference type="EMBL" id="BNDY01000017">
    <property type="protein sequence ID" value="GHI42011.1"/>
    <property type="molecule type" value="Genomic_DNA"/>
</dbReference>
<dbReference type="PRINTS" id="PR00364">
    <property type="entry name" value="DISEASERSIST"/>
</dbReference>
<accession>A0ABQ3QXK3</accession>
<evidence type="ECO:0000313" key="3">
    <source>
        <dbReference type="EMBL" id="GHI42011.1"/>
    </source>
</evidence>
<dbReference type="InterPro" id="IPR002182">
    <property type="entry name" value="NB-ARC"/>
</dbReference>
<keyword evidence="4" id="KW-1185">Reference proteome</keyword>
<dbReference type="InterPro" id="IPR027417">
    <property type="entry name" value="P-loop_NTPase"/>
</dbReference>
<dbReference type="Gene3D" id="3.40.50.300">
    <property type="entry name" value="P-loop containing nucleotide triphosphate hydrolases"/>
    <property type="match status" value="1"/>
</dbReference>
<dbReference type="Pfam" id="PF00931">
    <property type="entry name" value="NB-ARC"/>
    <property type="match status" value="1"/>
</dbReference>
<protein>
    <recommendedName>
        <fullName evidence="2">NB-ARC domain-containing protein</fullName>
    </recommendedName>
</protein>
<proteinExistence type="predicted"/>
<gene>
    <name evidence="3" type="ORF">Sviol_64190</name>
</gene>
<feature type="compositionally biased region" description="Basic and acidic residues" evidence="1">
    <location>
        <begin position="480"/>
        <end position="495"/>
    </location>
</feature>
<organism evidence="3 4">
    <name type="scientific">Streptomyces violascens</name>
    <dbReference type="NCBI Taxonomy" id="67381"/>
    <lineage>
        <taxon>Bacteria</taxon>
        <taxon>Bacillati</taxon>
        <taxon>Actinomycetota</taxon>
        <taxon>Actinomycetes</taxon>
        <taxon>Kitasatosporales</taxon>
        <taxon>Streptomycetaceae</taxon>
        <taxon>Streptomyces</taxon>
    </lineage>
</organism>
<reference evidence="3" key="1">
    <citation type="submission" date="2024-05" db="EMBL/GenBank/DDBJ databases">
        <title>Whole genome shotgun sequence of Streptomyces violascens NBRC 12920.</title>
        <authorList>
            <person name="Komaki H."/>
            <person name="Tamura T."/>
        </authorList>
    </citation>
    <scope>NUCLEOTIDE SEQUENCE</scope>
    <source>
        <strain evidence="3">NBRC 12920</strain>
    </source>
</reference>
<evidence type="ECO:0000259" key="2">
    <source>
        <dbReference type="Pfam" id="PF00931"/>
    </source>
</evidence>
<feature type="domain" description="NB-ARC" evidence="2">
    <location>
        <begin position="139"/>
        <end position="297"/>
    </location>
</feature>
<sequence length="501" mass="53953">MPQALDPGRARTMDEFIAELRLLKAWAGNPSITEITRRVHTAWHKAGRPRSEWPARSTVGNCFQVGRRRPNTDLLLAVVHALVEGDEASLSAWRQALRAVLGEAEAAAQVSAYDRLPDTRPPLIGRAGLLRQADALLGAGGAGRAVVLEGMAGAGKSALAFHIGHRLIAAGKIAGPVLFAQLRGCGVDGPAADPTAVLESFLRLLGVSGDRIPYGLDARAALYRQLLADTQALVMLDDVADEDQLRPLLPGTARTCRTVITTRQTLRGLDGLTKLPVPTLSPDESLELLRTVAGAQRLGSDAASAHRITDLLGHHPLALSIIGRHMREHPAWALADYYREPLTTLAMEGGARASLAASDMQLPTGARRLLRLLALHPPHELDVHAVAALADQPVATARRNLDTLAAAHLAERTGPGWYRLHDLVHAYAEERICIDEPASHIRQALRRVLAHYENRTAANSSAPLPARQPGRGARPRRFKHAEAWADVKLPSRPDGHQALAA</sequence>
<evidence type="ECO:0000256" key="1">
    <source>
        <dbReference type="SAM" id="MobiDB-lite"/>
    </source>
</evidence>
<comment type="caution">
    <text evidence="3">The sequence shown here is derived from an EMBL/GenBank/DDBJ whole genome shotgun (WGS) entry which is preliminary data.</text>
</comment>
<dbReference type="PANTHER" id="PTHR47691">
    <property type="entry name" value="REGULATOR-RELATED"/>
    <property type="match status" value="1"/>
</dbReference>
<dbReference type="Proteomes" id="UP001050808">
    <property type="component" value="Unassembled WGS sequence"/>
</dbReference>
<evidence type="ECO:0000313" key="4">
    <source>
        <dbReference type="Proteomes" id="UP001050808"/>
    </source>
</evidence>
<dbReference type="SUPFAM" id="SSF52540">
    <property type="entry name" value="P-loop containing nucleoside triphosphate hydrolases"/>
    <property type="match status" value="1"/>
</dbReference>
<dbReference type="PANTHER" id="PTHR47691:SF3">
    <property type="entry name" value="HTH-TYPE TRANSCRIPTIONAL REGULATOR RV0890C-RELATED"/>
    <property type="match status" value="1"/>
</dbReference>
<feature type="region of interest" description="Disordered" evidence="1">
    <location>
        <begin position="459"/>
        <end position="501"/>
    </location>
</feature>
<feature type="compositionally biased region" description="Low complexity" evidence="1">
    <location>
        <begin position="462"/>
        <end position="472"/>
    </location>
</feature>